<keyword evidence="2" id="KW-1185">Reference proteome</keyword>
<accession>A0A2T3J5R7</accession>
<dbReference type="PROSITE" id="PS51257">
    <property type="entry name" value="PROKAR_LIPOPROTEIN"/>
    <property type="match status" value="1"/>
</dbReference>
<evidence type="ECO:0008006" key="3">
    <source>
        <dbReference type="Google" id="ProtNLM"/>
    </source>
</evidence>
<protein>
    <recommendedName>
        <fullName evidence="3">TonB C-terminal domain-containing protein</fullName>
    </recommendedName>
</protein>
<dbReference type="OrthoDB" id="5827821at2"/>
<evidence type="ECO:0000313" key="1">
    <source>
        <dbReference type="EMBL" id="PSU41559.1"/>
    </source>
</evidence>
<dbReference type="Gene3D" id="3.30.1150.10">
    <property type="match status" value="1"/>
</dbReference>
<evidence type="ECO:0000313" key="2">
    <source>
        <dbReference type="Proteomes" id="UP000240987"/>
    </source>
</evidence>
<proteinExistence type="predicted"/>
<dbReference type="Proteomes" id="UP000240987">
    <property type="component" value="Unassembled WGS sequence"/>
</dbReference>
<dbReference type="SUPFAM" id="SSF74653">
    <property type="entry name" value="TolA/TonB C-terminal domain"/>
    <property type="match status" value="1"/>
</dbReference>
<organism evidence="1 2">
    <name type="scientific">Photobacterium frigidiphilum</name>
    <dbReference type="NCBI Taxonomy" id="264736"/>
    <lineage>
        <taxon>Bacteria</taxon>
        <taxon>Pseudomonadati</taxon>
        <taxon>Pseudomonadota</taxon>
        <taxon>Gammaproteobacteria</taxon>
        <taxon>Vibrionales</taxon>
        <taxon>Vibrionaceae</taxon>
        <taxon>Photobacterium</taxon>
    </lineage>
</organism>
<dbReference type="AlphaFoldDB" id="A0A2T3J5R7"/>
<name>A0A2T3J5R7_9GAMM</name>
<sequence length="118" mass="13374">MRHFLIVLFIIFSVSACSSRQDKCNTVNNCAAKVVDRIQQNLILEQDYYGKKAVVNLSLDNNSNLEYVEVVENNGGPSFEEAIIKAVSSTFPYEQLLILSESEYAEFMEIKLTITPMK</sequence>
<dbReference type="EMBL" id="PYMJ01000082">
    <property type="protein sequence ID" value="PSU41559.1"/>
    <property type="molecule type" value="Genomic_DNA"/>
</dbReference>
<reference evidence="1 2" key="1">
    <citation type="submission" date="2018-01" db="EMBL/GenBank/DDBJ databases">
        <title>Whole genome sequencing of Histamine producing bacteria.</title>
        <authorList>
            <person name="Butler K."/>
        </authorList>
    </citation>
    <scope>NUCLEOTIDE SEQUENCE [LARGE SCALE GENOMIC DNA]</scope>
    <source>
        <strain evidence="1 2">JCM 12947</strain>
    </source>
</reference>
<dbReference type="RefSeq" id="WP_107246985.1">
    <property type="nucleotide sequence ID" value="NZ_PYMJ01000082.1"/>
</dbReference>
<comment type="caution">
    <text evidence="1">The sequence shown here is derived from an EMBL/GenBank/DDBJ whole genome shotgun (WGS) entry which is preliminary data.</text>
</comment>
<gene>
    <name evidence="1" type="ORF">C9J12_29555</name>
</gene>